<organism evidence="1 2">
    <name type="scientific">Desulfonema ishimotonii</name>
    <dbReference type="NCBI Taxonomy" id="45657"/>
    <lineage>
        <taxon>Bacteria</taxon>
        <taxon>Pseudomonadati</taxon>
        <taxon>Thermodesulfobacteriota</taxon>
        <taxon>Desulfobacteria</taxon>
        <taxon>Desulfobacterales</taxon>
        <taxon>Desulfococcaceae</taxon>
        <taxon>Desulfonema</taxon>
    </lineage>
</organism>
<name>A0A401FVV5_9BACT</name>
<dbReference type="AlphaFoldDB" id="A0A401FVV5"/>
<evidence type="ECO:0000313" key="1">
    <source>
        <dbReference type="EMBL" id="GBC61112.1"/>
    </source>
</evidence>
<gene>
    <name evidence="1" type="ORF">DENIS_2072</name>
</gene>
<reference evidence="2" key="2">
    <citation type="submission" date="2019-01" db="EMBL/GenBank/DDBJ databases">
        <title>Genome sequence of Desulfonema ishimotonii strain Tokyo 01.</title>
        <authorList>
            <person name="Fukui M."/>
        </authorList>
    </citation>
    <scope>NUCLEOTIDE SEQUENCE [LARGE SCALE GENOMIC DNA]</scope>
    <source>
        <strain evidence="2">Tokyo 01</strain>
    </source>
</reference>
<accession>A0A401FVV5</accession>
<dbReference type="EMBL" id="BEXT01000001">
    <property type="protein sequence ID" value="GBC61112.1"/>
    <property type="molecule type" value="Genomic_DNA"/>
</dbReference>
<comment type="caution">
    <text evidence="1">The sequence shown here is derived from an EMBL/GenBank/DDBJ whole genome shotgun (WGS) entry which is preliminary data.</text>
</comment>
<protein>
    <submittedName>
        <fullName evidence="1">Uncharacterized protein</fullName>
    </submittedName>
</protein>
<sequence length="79" mass="9477">MKFFLTRILNKLGIGDEKRFKLGSRSGKDRRSGEDRRREIDEGFLSHEYSEKRQGAERRIPNERRNGWIRIGKWKSALR</sequence>
<evidence type="ECO:0000313" key="2">
    <source>
        <dbReference type="Proteomes" id="UP000288096"/>
    </source>
</evidence>
<dbReference type="Proteomes" id="UP000288096">
    <property type="component" value="Unassembled WGS sequence"/>
</dbReference>
<reference evidence="2" key="1">
    <citation type="submission" date="2017-11" db="EMBL/GenBank/DDBJ databases">
        <authorList>
            <person name="Watanabe M."/>
            <person name="Kojima H."/>
        </authorList>
    </citation>
    <scope>NUCLEOTIDE SEQUENCE [LARGE SCALE GENOMIC DNA]</scope>
    <source>
        <strain evidence="2">Tokyo 01</strain>
    </source>
</reference>
<dbReference type="RefSeq" id="WP_124328443.1">
    <property type="nucleotide sequence ID" value="NZ_BEXT01000001.1"/>
</dbReference>
<proteinExistence type="predicted"/>
<keyword evidence="2" id="KW-1185">Reference proteome</keyword>